<evidence type="ECO:0000313" key="3">
    <source>
        <dbReference type="Proteomes" id="UP000199286"/>
    </source>
</evidence>
<dbReference type="EMBL" id="FNPF01000019">
    <property type="protein sequence ID" value="SDY81944.1"/>
    <property type="molecule type" value="Genomic_DNA"/>
</dbReference>
<evidence type="ECO:0000313" key="2">
    <source>
        <dbReference type="EMBL" id="SDY81944.1"/>
    </source>
</evidence>
<dbReference type="STRING" id="321339.SAMN05444340_11946"/>
<gene>
    <name evidence="2" type="ORF">SAMN05444340_11946</name>
</gene>
<dbReference type="Proteomes" id="UP000199286">
    <property type="component" value="Unassembled WGS sequence"/>
</dbReference>
<protein>
    <recommendedName>
        <fullName evidence="4">DUF2946 domain-containing protein</fullName>
    </recommendedName>
</protein>
<evidence type="ECO:0008006" key="4">
    <source>
        <dbReference type="Google" id="ProtNLM"/>
    </source>
</evidence>
<name>A0A1H3MZL5_9RHOB</name>
<sequence>MKPMRLLVPFVRVLCIALLLPTMVLAATQTDHAPTSHDCCDDAALTSAHHAEAAAQADNADAGPGKGGQRSGEAFHISCGLHACNWIDATNILVPRPVGLIGTRYAAAGSVMPPFMRAESLDRPPAVSS</sequence>
<reference evidence="2 3" key="1">
    <citation type="submission" date="2016-10" db="EMBL/GenBank/DDBJ databases">
        <authorList>
            <person name="de Groot N.N."/>
        </authorList>
    </citation>
    <scope>NUCLEOTIDE SEQUENCE [LARGE SCALE GENOMIC DNA]</scope>
    <source>
        <strain evidence="2 3">DSM 26880</strain>
    </source>
</reference>
<feature type="signal peptide" evidence="1">
    <location>
        <begin position="1"/>
        <end position="26"/>
    </location>
</feature>
<evidence type="ECO:0000256" key="1">
    <source>
        <dbReference type="SAM" id="SignalP"/>
    </source>
</evidence>
<feature type="chain" id="PRO_5011610166" description="DUF2946 domain-containing protein" evidence="1">
    <location>
        <begin position="27"/>
        <end position="129"/>
    </location>
</feature>
<dbReference type="AlphaFoldDB" id="A0A1H3MZL5"/>
<accession>A0A1H3MZL5</accession>
<keyword evidence="1" id="KW-0732">Signal</keyword>
<organism evidence="2 3">
    <name type="scientific">Citreimonas salinaria</name>
    <dbReference type="NCBI Taxonomy" id="321339"/>
    <lineage>
        <taxon>Bacteria</taxon>
        <taxon>Pseudomonadati</taxon>
        <taxon>Pseudomonadota</taxon>
        <taxon>Alphaproteobacteria</taxon>
        <taxon>Rhodobacterales</taxon>
        <taxon>Roseobacteraceae</taxon>
        <taxon>Citreimonas</taxon>
    </lineage>
</organism>
<keyword evidence="3" id="KW-1185">Reference proteome</keyword>
<proteinExistence type="predicted"/>